<feature type="region of interest" description="Disordered" evidence="1">
    <location>
        <begin position="80"/>
        <end position="177"/>
    </location>
</feature>
<organism evidence="2">
    <name type="scientific">Setaria italica</name>
    <name type="common">Foxtail millet</name>
    <name type="synonym">Panicum italicum</name>
    <dbReference type="NCBI Taxonomy" id="4555"/>
    <lineage>
        <taxon>Eukaryota</taxon>
        <taxon>Viridiplantae</taxon>
        <taxon>Streptophyta</taxon>
        <taxon>Embryophyta</taxon>
        <taxon>Tracheophyta</taxon>
        <taxon>Spermatophyta</taxon>
        <taxon>Magnoliopsida</taxon>
        <taxon>Liliopsida</taxon>
        <taxon>Poales</taxon>
        <taxon>Poaceae</taxon>
        <taxon>PACMAD clade</taxon>
        <taxon>Panicoideae</taxon>
        <taxon>Panicodae</taxon>
        <taxon>Paniceae</taxon>
        <taxon>Cenchrinae</taxon>
        <taxon>Setaria</taxon>
    </lineage>
</organism>
<dbReference type="AlphaFoldDB" id="A0A368QYB6"/>
<reference evidence="2" key="1">
    <citation type="journal article" date="2012" name="Nat. Biotechnol.">
        <title>Reference genome sequence of the model plant Setaria.</title>
        <authorList>
            <person name="Bennetzen J.L."/>
            <person name="Schmutz J."/>
            <person name="Wang H."/>
            <person name="Percifield R."/>
            <person name="Hawkins J."/>
            <person name="Pontaroli A.C."/>
            <person name="Estep M."/>
            <person name="Feng L."/>
            <person name="Vaughn J.N."/>
            <person name="Grimwood J."/>
            <person name="Jenkins J."/>
            <person name="Barry K."/>
            <person name="Lindquist E."/>
            <person name="Hellsten U."/>
            <person name="Deshpande S."/>
            <person name="Wang X."/>
            <person name="Wu X."/>
            <person name="Mitros T."/>
            <person name="Triplett J."/>
            <person name="Yang X."/>
            <person name="Ye C.Y."/>
            <person name="Mauro-Herrera M."/>
            <person name="Wang L."/>
            <person name="Li P."/>
            <person name="Sharma M."/>
            <person name="Sharma R."/>
            <person name="Ronald P.C."/>
            <person name="Panaud O."/>
            <person name="Kellogg E.A."/>
            <person name="Brutnell T.P."/>
            <person name="Doust A.N."/>
            <person name="Tuskan G.A."/>
            <person name="Rokhsar D."/>
            <person name="Devos K.M."/>
        </authorList>
    </citation>
    <scope>NUCLEOTIDE SEQUENCE [LARGE SCALE GENOMIC DNA]</scope>
    <source>
        <strain evidence="2">Yugu1</strain>
    </source>
</reference>
<dbReference type="EMBL" id="CM003531">
    <property type="protein sequence ID" value="RCV22290.1"/>
    <property type="molecule type" value="Genomic_DNA"/>
</dbReference>
<evidence type="ECO:0000313" key="2">
    <source>
        <dbReference type="EMBL" id="RCV22290.1"/>
    </source>
</evidence>
<gene>
    <name evidence="2" type="ORF">SETIT_4G209100v2</name>
</gene>
<proteinExistence type="predicted"/>
<protein>
    <submittedName>
        <fullName evidence="2">Uncharacterized protein</fullName>
    </submittedName>
</protein>
<sequence>MASSYNVSTPAILAPRYVPPCALVARRRVPFSPGRRTRAVARTLLPSFALLSPASHARAPFLQHLPEFSSLPVPALPASISSGAPSSPPPHQLVSALSKPRHPHLTPAMPPTRPHLPQPSSLGAPRERLVCQGRVHGGSSNSWGQLPSRQSSWLRKCQAPEARAGQQLEQDGDDPTTERVGEQEWMIGAQAPLPRLPRSPVPTVRLDFAMLRFRPSPAEGAAAQMSDDASADAVVYDGRCRRDRTRRRWC</sequence>
<feature type="compositionally biased region" description="Polar residues" evidence="1">
    <location>
        <begin position="138"/>
        <end position="153"/>
    </location>
</feature>
<accession>A0A368QYB6</accession>
<evidence type="ECO:0000256" key="1">
    <source>
        <dbReference type="SAM" id="MobiDB-lite"/>
    </source>
</evidence>
<name>A0A368QYB6_SETIT</name>
<reference evidence="2" key="2">
    <citation type="submission" date="2015-07" db="EMBL/GenBank/DDBJ databases">
        <authorList>
            <person name="Noorani M."/>
        </authorList>
    </citation>
    <scope>NUCLEOTIDE SEQUENCE</scope>
    <source>
        <strain evidence="2">Yugu1</strain>
    </source>
</reference>
<feature type="compositionally biased region" description="Pro residues" evidence="1">
    <location>
        <begin position="108"/>
        <end position="117"/>
    </location>
</feature>